<evidence type="ECO:0008006" key="6">
    <source>
        <dbReference type="Google" id="ProtNLM"/>
    </source>
</evidence>
<reference evidence="3 4" key="1">
    <citation type="submission" date="2016-11" db="EMBL/GenBank/DDBJ databases">
        <authorList>
            <person name="Jaros S."/>
            <person name="Januszkiewicz K."/>
            <person name="Wedrychowicz H."/>
        </authorList>
    </citation>
    <scope>NUCLEOTIDE SEQUENCE [LARGE SCALE GENOMIC DNA]</scope>
    <source>
        <strain evidence="3 4">DSM 4740</strain>
    </source>
</reference>
<feature type="transmembrane region" description="Helical" evidence="1">
    <location>
        <begin position="9"/>
        <end position="27"/>
    </location>
</feature>
<sequence length="419" mass="46582">MLPRWIRPCLYAALLCYGVFVFAWYLMVGYARPWHEEPEQALTVALQAPVEWDTLQTTAANGDSLWSVASRGRDGEVEACSEAGECRATCLTQGEVATGEDLPTLNCLVASQAEEVYRTSLGFDFEPLNLTYLMRADGKRVDVVGRLGGEVSGMHCDTRGHCYLFAELTGVPDQTVFASDDNGVHWRLAAQSVLDGIGMIQLLHVDKQRIWLADSGSLYLSENGGQDWRELADAHQLLTGSSQLGSATLRDDSLARFRWGMDETGRVYAMVENRGSDTDSVLLLQLNAQTGELIDIEQRPGQLQELVNGAGDQLYAIHRAAELERYTLYRLSAGEWLPLKASGRSPQSSLRGNDNLLLINAGRGDGRHMELSRDGGKSWVAMETIPYGERRVFDPTGAGILEFRYLNDAGYYRYRWIRP</sequence>
<reference evidence="2 5" key="2">
    <citation type="submission" date="2019-07" db="EMBL/GenBank/DDBJ databases">
        <title>Whole genome shotgun sequence of Halomonas cupida NBRC 102219.</title>
        <authorList>
            <person name="Hosoyama A."/>
            <person name="Uohara A."/>
            <person name="Ohji S."/>
            <person name="Ichikawa N."/>
        </authorList>
    </citation>
    <scope>NUCLEOTIDE SEQUENCE [LARGE SCALE GENOMIC DNA]</scope>
    <source>
        <strain evidence="2 5">NBRC 102219</strain>
    </source>
</reference>
<dbReference type="RefSeq" id="WP_073436382.1">
    <property type="nucleotide sequence ID" value="NZ_BJXU01000121.1"/>
</dbReference>
<accession>A0A1M7K6V0</accession>
<evidence type="ECO:0000313" key="5">
    <source>
        <dbReference type="Proteomes" id="UP000321726"/>
    </source>
</evidence>
<keyword evidence="1" id="KW-1133">Transmembrane helix</keyword>
<organism evidence="3 4">
    <name type="scientific">Halomonas cupida</name>
    <dbReference type="NCBI Taxonomy" id="44933"/>
    <lineage>
        <taxon>Bacteria</taxon>
        <taxon>Pseudomonadati</taxon>
        <taxon>Pseudomonadota</taxon>
        <taxon>Gammaproteobacteria</taxon>
        <taxon>Oceanospirillales</taxon>
        <taxon>Halomonadaceae</taxon>
        <taxon>Halomonas</taxon>
    </lineage>
</organism>
<dbReference type="Proteomes" id="UP000184123">
    <property type="component" value="Unassembled WGS sequence"/>
</dbReference>
<evidence type="ECO:0000256" key="1">
    <source>
        <dbReference type="SAM" id="Phobius"/>
    </source>
</evidence>
<evidence type="ECO:0000313" key="3">
    <source>
        <dbReference type="EMBL" id="SHM60911.1"/>
    </source>
</evidence>
<dbReference type="Gene3D" id="2.130.10.10">
    <property type="entry name" value="YVTN repeat-like/Quinoprotein amine dehydrogenase"/>
    <property type="match status" value="1"/>
</dbReference>
<name>A0A1M7K6V0_9GAMM</name>
<evidence type="ECO:0000313" key="2">
    <source>
        <dbReference type="EMBL" id="GEN24994.1"/>
    </source>
</evidence>
<keyword evidence="5" id="KW-1185">Reference proteome</keyword>
<dbReference type="SUPFAM" id="SSF110296">
    <property type="entry name" value="Oligoxyloglucan reducing end-specific cellobiohydrolase"/>
    <property type="match status" value="1"/>
</dbReference>
<keyword evidence="1" id="KW-0472">Membrane</keyword>
<gene>
    <name evidence="2" type="ORF">HCU01_29430</name>
    <name evidence="3" type="ORF">SAMN05660971_03371</name>
</gene>
<dbReference type="AlphaFoldDB" id="A0A1M7K6V0"/>
<dbReference type="InterPro" id="IPR015943">
    <property type="entry name" value="WD40/YVTN_repeat-like_dom_sf"/>
</dbReference>
<evidence type="ECO:0000313" key="4">
    <source>
        <dbReference type="Proteomes" id="UP000184123"/>
    </source>
</evidence>
<dbReference type="STRING" id="44933.SAMN05660971_03371"/>
<dbReference type="Proteomes" id="UP000321726">
    <property type="component" value="Unassembled WGS sequence"/>
</dbReference>
<dbReference type="EMBL" id="BJXU01000121">
    <property type="protein sequence ID" value="GEN24994.1"/>
    <property type="molecule type" value="Genomic_DNA"/>
</dbReference>
<keyword evidence="1" id="KW-0812">Transmembrane</keyword>
<dbReference type="EMBL" id="FRCA01000010">
    <property type="protein sequence ID" value="SHM60911.1"/>
    <property type="molecule type" value="Genomic_DNA"/>
</dbReference>
<dbReference type="OrthoDB" id="5664384at2"/>
<proteinExistence type="predicted"/>
<protein>
    <recommendedName>
        <fullName evidence="6">Photosynthesis system II assembly factor Ycf48/Hcf136-like domain-containing protein</fullName>
    </recommendedName>
</protein>